<evidence type="ECO:0000256" key="8">
    <source>
        <dbReference type="SAM" id="SignalP"/>
    </source>
</evidence>
<dbReference type="EMBL" id="BDCO01000002">
    <property type="protein sequence ID" value="GAT33103.1"/>
    <property type="molecule type" value="Genomic_DNA"/>
</dbReference>
<name>A0A146G6V5_TERSA</name>
<evidence type="ECO:0000256" key="6">
    <source>
        <dbReference type="ARBA" id="ARBA00023180"/>
    </source>
</evidence>
<evidence type="ECO:0000256" key="7">
    <source>
        <dbReference type="ARBA" id="ARBA00023235"/>
    </source>
</evidence>
<gene>
    <name evidence="10" type="ORF">TSACC_21512</name>
</gene>
<dbReference type="InterPro" id="IPR008929">
    <property type="entry name" value="Chondroitin_lyas"/>
</dbReference>
<dbReference type="InParanoid" id="A0A146G6V5"/>
<evidence type="ECO:0000313" key="10">
    <source>
        <dbReference type="EMBL" id="GAT33103.1"/>
    </source>
</evidence>
<evidence type="ECO:0000256" key="2">
    <source>
        <dbReference type="ARBA" id="ARBA00022692"/>
    </source>
</evidence>
<dbReference type="SUPFAM" id="SSF49785">
    <property type="entry name" value="Galactose-binding domain-like"/>
    <property type="match status" value="1"/>
</dbReference>
<dbReference type="PANTHER" id="PTHR15532">
    <property type="match status" value="1"/>
</dbReference>
<dbReference type="InterPro" id="IPR032518">
    <property type="entry name" value="HepII_N"/>
</dbReference>
<evidence type="ECO:0000259" key="9">
    <source>
        <dbReference type="Pfam" id="PF16332"/>
    </source>
</evidence>
<dbReference type="GO" id="GO:0016020">
    <property type="term" value="C:membrane"/>
    <property type="evidence" value="ECO:0007669"/>
    <property type="project" value="UniProtKB-SubCell"/>
</dbReference>
<keyword evidence="2" id="KW-0812">Transmembrane</keyword>
<feature type="domain" description="Heparinase II N-terminal" evidence="9">
    <location>
        <begin position="486"/>
        <end position="647"/>
    </location>
</feature>
<keyword evidence="4" id="KW-1133">Transmembrane helix</keyword>
<dbReference type="STRING" id="690879.TSACC_21512"/>
<dbReference type="InterPro" id="IPR008979">
    <property type="entry name" value="Galactose-bd-like_sf"/>
</dbReference>
<keyword evidence="5" id="KW-0472">Membrane</keyword>
<accession>A0A146G6V5</accession>
<keyword evidence="11" id="KW-1185">Reference proteome</keyword>
<feature type="chain" id="PRO_5007524739" evidence="8">
    <location>
        <begin position="21"/>
        <end position="1170"/>
    </location>
</feature>
<dbReference type="Gene3D" id="2.70.98.70">
    <property type="match status" value="1"/>
</dbReference>
<dbReference type="GO" id="GO:0047757">
    <property type="term" value="F:chondroitin-glucuronate 5-epimerase activity"/>
    <property type="evidence" value="ECO:0007669"/>
    <property type="project" value="TreeGrafter"/>
</dbReference>
<proteinExistence type="predicted"/>
<keyword evidence="7" id="KW-0413">Isomerase</keyword>
<keyword evidence="3 8" id="KW-0732">Signal</keyword>
<keyword evidence="6" id="KW-0325">Glycoprotein</keyword>
<dbReference type="RefSeq" id="WP_153811340.1">
    <property type="nucleotide sequence ID" value="NZ_BDCO01000002.1"/>
</dbReference>
<evidence type="ECO:0000313" key="11">
    <source>
        <dbReference type="Proteomes" id="UP000076023"/>
    </source>
</evidence>
<reference evidence="11" key="1">
    <citation type="journal article" date="2017" name="Genome Announc.">
        <title>Draft Genome Sequence of Terrimicrobium sacchariphilum NM-5T, a Facultative Anaerobic Soil Bacterium of the Class Spartobacteria.</title>
        <authorList>
            <person name="Qiu Y.L."/>
            <person name="Tourlousse D.M."/>
            <person name="Matsuura N."/>
            <person name="Ohashi A."/>
            <person name="Sekiguchi Y."/>
        </authorList>
    </citation>
    <scope>NUCLEOTIDE SEQUENCE [LARGE SCALE GENOMIC DNA]</scope>
    <source>
        <strain evidence="11">NM-5</strain>
    </source>
</reference>
<dbReference type="Gene3D" id="2.60.120.260">
    <property type="entry name" value="Galactose-binding domain-like"/>
    <property type="match status" value="2"/>
</dbReference>
<evidence type="ECO:0000256" key="3">
    <source>
        <dbReference type="ARBA" id="ARBA00022729"/>
    </source>
</evidence>
<dbReference type="PANTHER" id="PTHR15532:SF5">
    <property type="entry name" value="SULFOTRANSFERASE DOMAIN-CONTAINING PROTEIN"/>
    <property type="match status" value="1"/>
</dbReference>
<evidence type="ECO:0000256" key="1">
    <source>
        <dbReference type="ARBA" id="ARBA00004141"/>
    </source>
</evidence>
<dbReference type="AlphaFoldDB" id="A0A146G6V5"/>
<protein>
    <submittedName>
        <fullName evidence="10">Heparinase II/III-like protein</fullName>
    </submittedName>
</protein>
<feature type="signal peptide" evidence="8">
    <location>
        <begin position="1"/>
        <end position="20"/>
    </location>
</feature>
<organism evidence="10 11">
    <name type="scientific">Terrimicrobium sacchariphilum</name>
    <dbReference type="NCBI Taxonomy" id="690879"/>
    <lineage>
        <taxon>Bacteria</taxon>
        <taxon>Pseudomonadati</taxon>
        <taxon>Verrucomicrobiota</taxon>
        <taxon>Terrimicrobiia</taxon>
        <taxon>Terrimicrobiales</taxon>
        <taxon>Terrimicrobiaceae</taxon>
        <taxon>Terrimicrobium</taxon>
    </lineage>
</organism>
<dbReference type="Proteomes" id="UP000076023">
    <property type="component" value="Unassembled WGS sequence"/>
</dbReference>
<dbReference type="Gene3D" id="1.50.10.100">
    <property type="entry name" value="Chondroitin AC/alginate lyase"/>
    <property type="match status" value="2"/>
</dbReference>
<evidence type="ECO:0000256" key="5">
    <source>
        <dbReference type="ARBA" id="ARBA00023136"/>
    </source>
</evidence>
<dbReference type="OrthoDB" id="176436at2"/>
<evidence type="ECO:0000256" key="4">
    <source>
        <dbReference type="ARBA" id="ARBA00022989"/>
    </source>
</evidence>
<dbReference type="InterPro" id="IPR052447">
    <property type="entry name" value="Dermatan-Sulfate_Isomerase"/>
</dbReference>
<dbReference type="Pfam" id="PF16332">
    <property type="entry name" value="DUF4962"/>
    <property type="match status" value="1"/>
</dbReference>
<comment type="subcellular location">
    <subcellularLocation>
        <location evidence="1">Membrane</location>
        <topology evidence="1">Multi-pass membrane protein</topology>
    </subcellularLocation>
</comment>
<sequence>MKIVPLLSGCLLAAFYGVSAAGAQTTNTVNATTLASYDNVHPKLLLDTTKFNSIRSAIVTPPSGTRWADMWLDFKAVADAAAAKLPLEYTTPGTSDEQLWQREVGDTLGILAMAYVLTKTTPPAVDTIWMEAEDVPVSAPMTVYMEPTVSGGKYIATPIGGALNNPNAQSPSATYAFSTVRTANYHLWMRAYSPDANSNTAWLTVNGAQMSFTSPTPHASWKWVYCGSWNLSPGNHSFSLTFQKQGLCIDKLVFSSDPNLAPSGLGIEQRWVEAESFQLNNTGPATNPNNLNVKTSSGLMPFGDALAHGRKWLESWSGIPANNSLPAATAVPDAQKTLTLTGGSYDVWVRFKAPYKGHDSFYFGVDTLGYSQVALDGTSVFPYNALVPVAQLPYNKTLSAPNNAYAYREWVWRKVAANYTLAAGDHTFKLSNRDSSGGANPAIDRILVAPAGSAAPPEPNKYLAAAQLWARNSCSYPTWGTGDYGGDGLAAAHQLVGLSLLYDWCANVLGGMDHLMLKNTLSTRGADMYNGIPTAWWRDNYLQNHLWTDMNALTFAGVAIHGESGAPDTLPWLQAAMDKLGMTMYCLGSDGADHEGPGYWCGIDHLLKYMDVSKKILGVDFFGTPWFGETADYRLYFDLPRNGQTGSQTHINFADSVGYDWAGPNYILRKLAGEYNIPTAQWQAAEYDAKKINYSNNVTYNTGTSPWLNLVWYNLAVPENSPIAEGLSTFGYFDDLDFAVMRTGWDGDESVVAYQCGPFLGHGVEAKNTTNYVNWGGNHVHPAASNFCIFGSGEWLLQNAGYTYKMTAYTNSLLINGTGQLGEGAFTFNSKPASAADPNGTLNPAIDNDLSFTSPELDYVVGNATACYPVSAGLTKFRRHLLFLKPDVLVVVDDIALSAPKPLELRFFPKQQTVVQQGNVFKTQGPKAKLDFAVLRIPAEVQASTKTVPVTINTGGTSNRTAYSLSTTSNLASMSSAVAFSWSPNASTPREVTFVAEPDGSVWKFKAGKQTIVLNRSDDSVRLFTCLEAEGGALSAPMEIYGDEAQTGSGRYVAAKAGSITNSPDTLTAPSAQYAFSVPATGNYAIWARVKAADGGSHSFYFALNPGASTAYTLKSTYPNYGSWVWIKLNGAAALNAGNNILAIRYRQALCKIDQFLVTEDSYFVPSGSY</sequence>
<comment type="caution">
    <text evidence="10">The sequence shown here is derived from an EMBL/GenBank/DDBJ whole genome shotgun (WGS) entry which is preliminary data.</text>
</comment>